<reference evidence="1" key="1">
    <citation type="submission" date="1994-09" db="EMBL/GenBank/DDBJ databases">
        <authorList>
            <person name="Robison K."/>
        </authorList>
    </citation>
    <scope>NUCLEOTIDE SEQUENCE</scope>
</reference>
<proteinExistence type="predicted"/>
<organism evidence="1">
    <name type="scientific">Mycobacterium leprae</name>
    <dbReference type="NCBI Taxonomy" id="1769"/>
    <lineage>
        <taxon>Bacteria</taxon>
        <taxon>Bacillati</taxon>
        <taxon>Actinomycetota</taxon>
        <taxon>Actinomycetes</taxon>
        <taxon>Mycobacteriales</taxon>
        <taxon>Mycobacteriaceae</taxon>
        <taxon>Mycobacterium</taxon>
    </lineage>
</organism>
<accession>Q50159</accession>
<reference evidence="1" key="2">
    <citation type="submission" date="1995-04" db="EMBL/GenBank/DDBJ databases">
        <authorList>
            <person name="Smith D.R."/>
        </authorList>
    </citation>
    <scope>NUCLEOTIDE SEQUENCE</scope>
</reference>
<name>Q50159_MYCLR</name>
<dbReference type="EMBL" id="U15187">
    <property type="protein sequence ID" value="AAA63118.1"/>
    <property type="molecule type" value="Genomic_DNA"/>
</dbReference>
<protein>
    <submittedName>
        <fullName evidence="1">U296q</fullName>
    </submittedName>
</protein>
<evidence type="ECO:0000313" key="1">
    <source>
        <dbReference type="EMBL" id="AAA63118.1"/>
    </source>
</evidence>
<sequence>MILPTSTFERAHSIGGFTASYRILDAMLSATSPQTVYTVLSGALVMSRGF</sequence>
<dbReference type="AlphaFoldDB" id="Q50159"/>